<dbReference type="InterPro" id="IPR055101">
    <property type="entry name" value="AIPR_N"/>
</dbReference>
<dbReference type="Proteomes" id="UP000603940">
    <property type="component" value="Unassembled WGS sequence"/>
</dbReference>
<dbReference type="Pfam" id="PF10592">
    <property type="entry name" value="AIPR"/>
    <property type="match status" value="1"/>
</dbReference>
<dbReference type="Pfam" id="PF22879">
    <property type="entry name" value="AIPR_N"/>
    <property type="match status" value="1"/>
</dbReference>
<dbReference type="EMBL" id="JACTUZ010000008">
    <property type="protein sequence ID" value="MBC9176111.1"/>
    <property type="molecule type" value="Genomic_DNA"/>
</dbReference>
<evidence type="ECO:0000259" key="1">
    <source>
        <dbReference type="Pfam" id="PF10592"/>
    </source>
</evidence>
<feature type="domain" description="Abortive infection phage resistance protein N-terminal" evidence="2">
    <location>
        <begin position="31"/>
        <end position="180"/>
    </location>
</feature>
<dbReference type="InterPro" id="IPR018891">
    <property type="entry name" value="AIPR_C"/>
</dbReference>
<dbReference type="RefSeq" id="WP_187777277.1">
    <property type="nucleotide sequence ID" value="NZ_JACTUZ010000008.1"/>
</dbReference>
<gene>
    <name evidence="3" type="ORF">IBL25_04010</name>
</gene>
<evidence type="ECO:0000313" key="3">
    <source>
        <dbReference type="EMBL" id="MBC9176111.1"/>
    </source>
</evidence>
<name>A0ABR7R320_9PROT</name>
<organism evidence="3 4">
    <name type="scientific">Pseudoroseomonas ludipueritiae</name>
    <dbReference type="NCBI Taxonomy" id="198093"/>
    <lineage>
        <taxon>Bacteria</taxon>
        <taxon>Pseudomonadati</taxon>
        <taxon>Pseudomonadota</taxon>
        <taxon>Alphaproteobacteria</taxon>
        <taxon>Acetobacterales</taxon>
        <taxon>Acetobacteraceae</taxon>
        <taxon>Pseudoroseomonas</taxon>
    </lineage>
</organism>
<protein>
    <submittedName>
        <fullName evidence="3">AIPR family protein</fullName>
    </submittedName>
</protein>
<evidence type="ECO:0000313" key="4">
    <source>
        <dbReference type="Proteomes" id="UP000603940"/>
    </source>
</evidence>
<reference evidence="3 4" key="1">
    <citation type="journal article" date="2009" name="Int. J. Syst. Evol. Microbiol.">
        <title>Transfer of Teichococcus ludipueritiae and Muricoccus roseus to the genus Roseomonas, as Roseomonas ludipueritiae comb. nov. and Roseomonas rosea comb. nov., respectively, and emended description of the genus Roseomonas.</title>
        <authorList>
            <person name="Sanchez-Porro C."/>
            <person name="Gallego V."/>
            <person name="Busse H.J."/>
            <person name="Kampfer P."/>
            <person name="Ventosa A."/>
        </authorList>
    </citation>
    <scope>NUCLEOTIDE SEQUENCE [LARGE SCALE GENOMIC DNA]</scope>
    <source>
        <strain evidence="3 4">DSM 14915</strain>
    </source>
</reference>
<comment type="caution">
    <text evidence="3">The sequence shown here is derived from an EMBL/GenBank/DDBJ whole genome shotgun (WGS) entry which is preliminary data.</text>
</comment>
<evidence type="ECO:0000259" key="2">
    <source>
        <dbReference type="Pfam" id="PF22879"/>
    </source>
</evidence>
<proteinExistence type="predicted"/>
<feature type="domain" description="Abortive phage infection protein C-terminal" evidence="1">
    <location>
        <begin position="239"/>
        <end position="559"/>
    </location>
</feature>
<keyword evidence="4" id="KW-1185">Reference proteome</keyword>
<sequence>MTLDEFLGQLQADIRERMESGDAPPYSEMVFAEHVMDHMAEIGMTSDPVTCHYDAMVDRTKLRLSGYAVSRDDEQLDLFVSLYSGSEKPVPIPDSETTQAATRCLAFLTKCAEGRLASRIDAANDAHELAQIIEMIFPKLDHITVHVLTDRVAKSKSFKSREVNGKTVRLEVMDVERLYRHLSEGKPRDEMILDFKTLSGSPLPCVLLPGEDTVYSTALAAIPGEALRLTYEKFGARLLEANVRSFLSATNKVNRGIRDTLRSTPEHFVAFNNGIVVIADAAGYEATPEGGPGIAWLRGVQIVNGGQTTASIYFTKKKTPDVNLGRVRVPAKIIIVGSEDEQGDSAREILVSNVSRFANSQSAVKVSDLSANRPFHRDLERLTQATYCPDGVTRWFYERAAGSYNVMLSRKGDTPIRLKKLKLEFPQTHKVNKTELAKCLMAWAGYPDIASQGLQKNFEKFSALLDEEEGARRWPLTNAADMKRIIAQVIIFRAVQKVVRPLLPAFQANVIAYTVALMGQRLKDKMDLDRIWADQALAPHLVAVAAEWARHVDKALHESAAGRMVSERAKRPECWEQLRSITMPMPQEEAKLRSA</sequence>
<accession>A0ABR7R320</accession>